<dbReference type="OrthoDB" id="1939616at2759"/>
<evidence type="ECO:0000313" key="3">
    <source>
        <dbReference type="EnsemblPlants" id="cds.evm.model.04.424"/>
    </source>
</evidence>
<name>A0A803PHD7_CANSA</name>
<proteinExistence type="predicted"/>
<evidence type="ECO:0000256" key="1">
    <source>
        <dbReference type="SAM" id="MobiDB-lite"/>
    </source>
</evidence>
<accession>A0A803PHD7</accession>
<keyword evidence="2" id="KW-0812">Transmembrane</keyword>
<dbReference type="PANTHER" id="PTHR37710">
    <property type="entry name" value="TRANSMEMBRANE PROTEIN"/>
    <property type="match status" value="1"/>
</dbReference>
<evidence type="ECO:0000256" key="2">
    <source>
        <dbReference type="SAM" id="Phobius"/>
    </source>
</evidence>
<organism evidence="3 4">
    <name type="scientific">Cannabis sativa</name>
    <name type="common">Hemp</name>
    <name type="synonym">Marijuana</name>
    <dbReference type="NCBI Taxonomy" id="3483"/>
    <lineage>
        <taxon>Eukaryota</taxon>
        <taxon>Viridiplantae</taxon>
        <taxon>Streptophyta</taxon>
        <taxon>Embryophyta</taxon>
        <taxon>Tracheophyta</taxon>
        <taxon>Spermatophyta</taxon>
        <taxon>Magnoliopsida</taxon>
        <taxon>eudicotyledons</taxon>
        <taxon>Gunneridae</taxon>
        <taxon>Pentapetalae</taxon>
        <taxon>rosids</taxon>
        <taxon>fabids</taxon>
        <taxon>Rosales</taxon>
        <taxon>Cannabaceae</taxon>
        <taxon>Cannabis</taxon>
    </lineage>
</organism>
<feature type="compositionally biased region" description="Basic and acidic residues" evidence="1">
    <location>
        <begin position="300"/>
        <end position="311"/>
    </location>
</feature>
<dbReference type="AlphaFoldDB" id="A0A803PHD7"/>
<feature type="transmembrane region" description="Helical" evidence="2">
    <location>
        <begin position="120"/>
        <end position="143"/>
    </location>
</feature>
<protein>
    <submittedName>
        <fullName evidence="3">Uncharacterized protein</fullName>
    </submittedName>
</protein>
<feature type="region of interest" description="Disordered" evidence="1">
    <location>
        <begin position="223"/>
        <end position="311"/>
    </location>
</feature>
<dbReference type="OMA" id="DINCENR"/>
<sequence>MSCRRPPLHTCGVSILTVAHRTIEVVQDADEPLGSITKRVVKISSFAIPYLYTLQYQWLVFLSFIDDFILAAENMVERIFPPSKHVFNKIDDIVQVIETFPMKYDNVVTTFSTIIHQVPFLDWLLVHVISLLKFLITTLAYWGSQRTREKEIMVDINCENRDTNQFLSMNVYEHTTRSHVHVDSENDTINGEFRYPLPETEMASVKVEDDGLKSTYKEVLEKNTTDDKEHEKKEISFTKERRKKATADEKVDKKDESHSKDDPMLNLSTYKEVLEKNTTDDKEHGNGKKEIKATKMGRKKATDERHNKDDPILDLFESGWIMRRLKKNKN</sequence>
<dbReference type="Proteomes" id="UP000596661">
    <property type="component" value="Chromosome 4"/>
</dbReference>
<keyword evidence="2" id="KW-0472">Membrane</keyword>
<keyword evidence="4" id="KW-1185">Reference proteome</keyword>
<reference evidence="3" key="1">
    <citation type="submission" date="2018-11" db="EMBL/GenBank/DDBJ databases">
        <authorList>
            <person name="Grassa J C."/>
        </authorList>
    </citation>
    <scope>NUCLEOTIDE SEQUENCE [LARGE SCALE GENOMIC DNA]</scope>
</reference>
<feature type="compositionally biased region" description="Basic and acidic residues" evidence="1">
    <location>
        <begin position="272"/>
        <end position="293"/>
    </location>
</feature>
<reference evidence="3" key="2">
    <citation type="submission" date="2021-03" db="UniProtKB">
        <authorList>
            <consortium name="EnsemblPlants"/>
        </authorList>
    </citation>
    <scope>IDENTIFICATION</scope>
</reference>
<keyword evidence="2" id="KW-1133">Transmembrane helix</keyword>
<dbReference type="EnsemblPlants" id="evm.model.04.424">
    <property type="protein sequence ID" value="cds.evm.model.04.424"/>
    <property type="gene ID" value="evm.TU.04.424"/>
</dbReference>
<dbReference type="Gramene" id="evm.model.04.424">
    <property type="protein sequence ID" value="cds.evm.model.04.424"/>
    <property type="gene ID" value="evm.TU.04.424"/>
</dbReference>
<feature type="compositionally biased region" description="Basic and acidic residues" evidence="1">
    <location>
        <begin position="223"/>
        <end position="263"/>
    </location>
</feature>
<dbReference type="PANTHER" id="PTHR37710:SF1">
    <property type="entry name" value="TRANSMEMBRANE PROTEIN"/>
    <property type="match status" value="1"/>
</dbReference>
<dbReference type="EMBL" id="UZAU01000358">
    <property type="status" value="NOT_ANNOTATED_CDS"/>
    <property type="molecule type" value="Genomic_DNA"/>
</dbReference>
<evidence type="ECO:0000313" key="4">
    <source>
        <dbReference type="Proteomes" id="UP000596661"/>
    </source>
</evidence>